<keyword evidence="3 9" id="KW-0812">Transmembrane</keyword>
<keyword evidence="5 9" id="KW-0472">Membrane</keyword>
<comment type="subcellular location">
    <subcellularLocation>
        <location evidence="1">Cell membrane</location>
        <topology evidence="1">Multi-pass membrane protein</topology>
    </subcellularLocation>
</comment>
<protein>
    <submittedName>
        <fullName evidence="12">Methyl-accepting chemotaxis protein</fullName>
    </submittedName>
</protein>
<dbReference type="SMART" id="SM00283">
    <property type="entry name" value="MA"/>
    <property type="match status" value="1"/>
</dbReference>
<evidence type="ECO:0000256" key="1">
    <source>
        <dbReference type="ARBA" id="ARBA00004651"/>
    </source>
</evidence>
<comment type="caution">
    <text evidence="12">The sequence shown here is derived from an EMBL/GenBank/DDBJ whole genome shotgun (WGS) entry which is preliminary data.</text>
</comment>
<evidence type="ECO:0000313" key="12">
    <source>
        <dbReference type="EMBL" id="MCH7322334.1"/>
    </source>
</evidence>
<evidence type="ECO:0000259" key="10">
    <source>
        <dbReference type="PROSITE" id="PS50111"/>
    </source>
</evidence>
<feature type="transmembrane region" description="Helical" evidence="9">
    <location>
        <begin position="20"/>
        <end position="37"/>
    </location>
</feature>
<dbReference type="SUPFAM" id="SSF103190">
    <property type="entry name" value="Sensory domain-like"/>
    <property type="match status" value="1"/>
</dbReference>
<evidence type="ECO:0000313" key="13">
    <source>
        <dbReference type="Proteomes" id="UP001316087"/>
    </source>
</evidence>
<dbReference type="Pfam" id="PF17202">
    <property type="entry name" value="sCache_3_3"/>
    <property type="match status" value="1"/>
</dbReference>
<evidence type="ECO:0000256" key="5">
    <source>
        <dbReference type="ARBA" id="ARBA00023136"/>
    </source>
</evidence>
<comment type="similarity">
    <text evidence="7">Belongs to the methyl-accepting chemotaxis (MCP) protein family.</text>
</comment>
<evidence type="ECO:0000256" key="4">
    <source>
        <dbReference type="ARBA" id="ARBA00022989"/>
    </source>
</evidence>
<keyword evidence="13" id="KW-1185">Reference proteome</keyword>
<dbReference type="RefSeq" id="WP_241369395.1">
    <property type="nucleotide sequence ID" value="NZ_JAKZFC010000003.1"/>
</dbReference>
<dbReference type="PANTHER" id="PTHR32089">
    <property type="entry name" value="METHYL-ACCEPTING CHEMOTAXIS PROTEIN MCPB"/>
    <property type="match status" value="1"/>
</dbReference>
<reference evidence="12 13" key="1">
    <citation type="submission" date="2022-03" db="EMBL/GenBank/DDBJ databases">
        <authorList>
            <person name="Jo J.-H."/>
            <person name="Im W.-T."/>
        </authorList>
    </citation>
    <scope>NUCLEOTIDE SEQUENCE [LARGE SCALE GENOMIC DNA]</scope>
    <source>
        <strain evidence="12 13">MA9</strain>
    </source>
</reference>
<dbReference type="PROSITE" id="PS50885">
    <property type="entry name" value="HAMP"/>
    <property type="match status" value="1"/>
</dbReference>
<evidence type="ECO:0000256" key="6">
    <source>
        <dbReference type="ARBA" id="ARBA00023224"/>
    </source>
</evidence>
<feature type="domain" description="Methyl-accepting transducer" evidence="10">
    <location>
        <begin position="286"/>
        <end position="557"/>
    </location>
</feature>
<gene>
    <name evidence="12" type="ORF">LZ480_10570</name>
</gene>
<dbReference type="CDD" id="cd06225">
    <property type="entry name" value="HAMP"/>
    <property type="match status" value="1"/>
</dbReference>
<evidence type="ECO:0000256" key="2">
    <source>
        <dbReference type="ARBA" id="ARBA00022475"/>
    </source>
</evidence>
<evidence type="ECO:0000256" key="9">
    <source>
        <dbReference type="SAM" id="Phobius"/>
    </source>
</evidence>
<dbReference type="Pfam" id="PF00672">
    <property type="entry name" value="HAMP"/>
    <property type="match status" value="1"/>
</dbReference>
<dbReference type="Proteomes" id="UP001316087">
    <property type="component" value="Unassembled WGS sequence"/>
</dbReference>
<evidence type="ECO:0000256" key="7">
    <source>
        <dbReference type="ARBA" id="ARBA00029447"/>
    </source>
</evidence>
<dbReference type="PROSITE" id="PS50111">
    <property type="entry name" value="CHEMOTAXIS_TRANSDUC_2"/>
    <property type="match status" value="1"/>
</dbReference>
<evidence type="ECO:0000256" key="8">
    <source>
        <dbReference type="PROSITE-ProRule" id="PRU00284"/>
    </source>
</evidence>
<accession>A0ABS9UDD5</accession>
<dbReference type="SMART" id="SM00304">
    <property type="entry name" value="HAMP"/>
    <property type="match status" value="1"/>
</dbReference>
<feature type="domain" description="HAMP" evidence="11">
    <location>
        <begin position="214"/>
        <end position="267"/>
    </location>
</feature>
<dbReference type="InterPro" id="IPR004089">
    <property type="entry name" value="MCPsignal_dom"/>
</dbReference>
<dbReference type="SUPFAM" id="SSF58104">
    <property type="entry name" value="Methyl-accepting chemotaxis protein (MCP) signaling domain"/>
    <property type="match status" value="1"/>
</dbReference>
<keyword evidence="6 8" id="KW-0807">Transducer</keyword>
<dbReference type="InterPro" id="IPR003660">
    <property type="entry name" value="HAMP_dom"/>
</dbReference>
<evidence type="ECO:0000259" key="11">
    <source>
        <dbReference type="PROSITE" id="PS50885"/>
    </source>
</evidence>
<dbReference type="PANTHER" id="PTHR32089:SF112">
    <property type="entry name" value="LYSOZYME-LIKE PROTEIN-RELATED"/>
    <property type="match status" value="1"/>
</dbReference>
<name>A0ABS9UDD5_9BACL</name>
<dbReference type="Gene3D" id="1.10.287.950">
    <property type="entry name" value="Methyl-accepting chemotaxis protein"/>
    <property type="match status" value="1"/>
</dbReference>
<proteinExistence type="inferred from homology"/>
<dbReference type="InterPro" id="IPR033463">
    <property type="entry name" value="sCache_3"/>
</dbReference>
<feature type="transmembrane region" description="Helical" evidence="9">
    <location>
        <begin position="190"/>
        <end position="212"/>
    </location>
</feature>
<organism evidence="12 13">
    <name type="scientific">Solibacillus palustris</name>
    <dbReference type="NCBI Taxonomy" id="2908203"/>
    <lineage>
        <taxon>Bacteria</taxon>
        <taxon>Bacillati</taxon>
        <taxon>Bacillota</taxon>
        <taxon>Bacilli</taxon>
        <taxon>Bacillales</taxon>
        <taxon>Caryophanaceae</taxon>
        <taxon>Solibacillus</taxon>
    </lineage>
</organism>
<evidence type="ECO:0000256" key="3">
    <source>
        <dbReference type="ARBA" id="ARBA00022692"/>
    </source>
</evidence>
<keyword evidence="2" id="KW-1003">Cell membrane</keyword>
<keyword evidence="4 9" id="KW-1133">Transmembrane helix</keyword>
<dbReference type="InterPro" id="IPR029151">
    <property type="entry name" value="Sensor-like_sf"/>
</dbReference>
<sequence length="573" mass="62284">MKGLNFIAESPKIRTKINFILFNCIAVLVVVITVFNYNSSKQNLIDTMENKLISDSSLSQAYIEVKYPGEWAIIDGDLHKGDLNLVGNTEIVDEIATLTNGNYVSFFQDGTRISTNVLANGERALNSEVSSEIQKTVLANKERYIGLSKILDEESEGIYEPIIDKNGEVIGIWATAILTAPFVESLQEDLGVITVINAILMFLAITVISLFVEYKVSRPLKKVQENANELAELNLDTRIIEWKGNDEIAGVANSFKAVQLRLKETIRIVSSSAAHVAESSQILSDSSVQTSEGSNQIANTINEIAAGASQQSTQIEKILYMLGETISEVTTCLREAEETLVTAKESTVIAKEGEAAISDAIKHLSTVTQTVSFATDSIQKLGKRSEEIGGIITVITDIADQTNLLALNAAIEAARAGDHGKGFAVVAEEVRALAEQSRLASSQITELINDIQSETTVTVKTMESDLLAVEEQVTIIKKGGDALIQIVKRVANTEANVGHMHKAFNQVQDNSIQVQRAMRDISTIIENTAAASEQVAATTQQQSATMEEMTVNSEELAEIAANLKTEVRKFKLS</sequence>
<dbReference type="Pfam" id="PF00015">
    <property type="entry name" value="MCPsignal"/>
    <property type="match status" value="1"/>
</dbReference>
<dbReference type="EMBL" id="JAKZFC010000003">
    <property type="protein sequence ID" value="MCH7322334.1"/>
    <property type="molecule type" value="Genomic_DNA"/>
</dbReference>